<dbReference type="AlphaFoldDB" id="A0AA49IX84"/>
<dbReference type="EMBL" id="CP107246">
    <property type="protein sequence ID" value="WIM05880.1"/>
    <property type="molecule type" value="Genomic_DNA"/>
</dbReference>
<evidence type="ECO:0000313" key="1">
    <source>
        <dbReference type="EMBL" id="WIM05880.1"/>
    </source>
</evidence>
<name>A0AA49IX84_9PROT</name>
<organism evidence="1">
    <name type="scientific">Candidatus Nitricoxidivorans perseverans</name>
    <dbReference type="NCBI Taxonomy" id="2975601"/>
    <lineage>
        <taxon>Bacteria</taxon>
        <taxon>Pseudomonadati</taxon>
        <taxon>Pseudomonadota</taxon>
        <taxon>Betaproteobacteria</taxon>
        <taxon>Nitrosomonadales</taxon>
        <taxon>Sterolibacteriaceae</taxon>
        <taxon>Candidatus Nitricoxidivorans</taxon>
    </lineage>
</organism>
<dbReference type="Proteomes" id="UP001234916">
    <property type="component" value="Chromosome"/>
</dbReference>
<dbReference type="KEGG" id="npv:OHM77_00900"/>
<gene>
    <name evidence="1" type="ORF">OHM77_00900</name>
</gene>
<proteinExistence type="predicted"/>
<protein>
    <submittedName>
        <fullName evidence="1">DUF4265 domain-containing protein</fullName>
    </submittedName>
</protein>
<sequence>MQDVAKVKPEYPSAFYGLVEEAVEAVLLYPADGDSGGPFWNERGELDLVRGKGWDEEDVGVVPLGGNRYRLAERLMGPFSGLRLYWGDEFTADQTDDGTLRITSVLVPRRHLHFRFLASKFNNDHPLAKHLHAMGGGWETVATGMLTLTVPAENGPEFQRLMYEEGLAPGVITLEV</sequence>
<accession>A0AA49IX84</accession>
<reference evidence="1" key="1">
    <citation type="journal article" date="2023" name="Nat. Microbiol.">
        <title>Enrichment and characterization of a nitric oxide-reducing microbial community in a continuous bioreactor.</title>
        <authorList>
            <person name="Garrido-Amador P."/>
            <person name="Stortenbeker N."/>
            <person name="Wessels H.J.C.T."/>
            <person name="Speth D.R."/>
            <person name="Garcia-Heredia I."/>
            <person name="Kartal B."/>
        </authorList>
    </citation>
    <scope>NUCLEOTIDE SEQUENCE</scope>
    <source>
        <strain evidence="1">MAG1</strain>
    </source>
</reference>